<dbReference type="PRINTS" id="PR00081">
    <property type="entry name" value="GDHRDH"/>
</dbReference>
<evidence type="ECO:0000313" key="2">
    <source>
        <dbReference type="Proteomes" id="UP001549047"/>
    </source>
</evidence>
<gene>
    <name evidence="1" type="ORF">ABID16_003910</name>
</gene>
<organism evidence="1 2">
    <name type="scientific">Rhizobium aquaticum</name>
    <dbReference type="NCBI Taxonomy" id="1549636"/>
    <lineage>
        <taxon>Bacteria</taxon>
        <taxon>Pseudomonadati</taxon>
        <taxon>Pseudomonadota</taxon>
        <taxon>Alphaproteobacteria</taxon>
        <taxon>Hyphomicrobiales</taxon>
        <taxon>Rhizobiaceae</taxon>
        <taxon>Rhizobium/Agrobacterium group</taxon>
        <taxon>Rhizobium</taxon>
    </lineage>
</organism>
<comment type="caution">
    <text evidence="1">The sequence shown here is derived from an EMBL/GenBank/DDBJ whole genome shotgun (WGS) entry which is preliminary data.</text>
</comment>
<dbReference type="InterPro" id="IPR051935">
    <property type="entry name" value="HSDL2"/>
</dbReference>
<protein>
    <submittedName>
        <fullName evidence="1">Citronellol/citronellal dehydrogenase</fullName>
    </submittedName>
</protein>
<dbReference type="RefSeq" id="WP_354558033.1">
    <property type="nucleotide sequence ID" value="NZ_JBEPMB010000008.1"/>
</dbReference>
<dbReference type="PROSITE" id="PS00061">
    <property type="entry name" value="ADH_SHORT"/>
    <property type="match status" value="1"/>
</dbReference>
<dbReference type="InterPro" id="IPR002347">
    <property type="entry name" value="SDR_fam"/>
</dbReference>
<keyword evidence="2" id="KW-1185">Reference proteome</keyword>
<dbReference type="NCBIfam" id="NF006133">
    <property type="entry name" value="PRK08278.1"/>
    <property type="match status" value="1"/>
</dbReference>
<dbReference type="PANTHER" id="PTHR42808">
    <property type="entry name" value="HYDROXYSTEROID DEHYDROGENASE-LIKE PROTEIN 2"/>
    <property type="match status" value="1"/>
</dbReference>
<name>A0ABV2J4C0_9HYPH</name>
<dbReference type="SUPFAM" id="SSF51735">
    <property type="entry name" value="NAD(P)-binding Rossmann-fold domains"/>
    <property type="match status" value="1"/>
</dbReference>
<dbReference type="InterPro" id="IPR036291">
    <property type="entry name" value="NAD(P)-bd_dom_sf"/>
</dbReference>
<dbReference type="Pfam" id="PF00106">
    <property type="entry name" value="adh_short"/>
    <property type="match status" value="1"/>
</dbReference>
<dbReference type="EMBL" id="JBEPMB010000008">
    <property type="protein sequence ID" value="MET3615563.1"/>
    <property type="molecule type" value="Genomic_DNA"/>
</dbReference>
<dbReference type="InterPro" id="IPR020904">
    <property type="entry name" value="Sc_DH/Rdtase_CS"/>
</dbReference>
<dbReference type="Proteomes" id="UP001549047">
    <property type="component" value="Unassembled WGS sequence"/>
</dbReference>
<proteinExistence type="predicted"/>
<accession>A0ABV2J4C0</accession>
<reference evidence="1 2" key="1">
    <citation type="submission" date="2024-06" db="EMBL/GenBank/DDBJ databases">
        <title>Genomic Encyclopedia of Type Strains, Phase IV (KMG-IV): sequencing the most valuable type-strain genomes for metagenomic binning, comparative biology and taxonomic classification.</title>
        <authorList>
            <person name="Goeker M."/>
        </authorList>
    </citation>
    <scope>NUCLEOTIDE SEQUENCE [LARGE SCALE GENOMIC DNA]</scope>
    <source>
        <strain evidence="1 2">DSM 29780</strain>
    </source>
</reference>
<sequence>MMTDTLQGKTLFITGGSRGIGREIALRAAANGANVVIAAKTSEPHPKLPGTIHSTVAEIEAAGGQGLALMLDVRDADAVEAAVAQAAGHFGGIDAVVNNAGAISLTPLAETGVKRFDLMMQINVRAVFVTAKAALPYLRKSANPHILSLSPPLNFGTPWLKPYIPYTVTKYAMTILSLGLAEELRADGIAVNTLWPKTTIATAAVEHEVDASLIARSRHPAIMADAAHAILTSPADTFTGQTTIDEDVLRARGVTDFSAYCIDPQVEDLALDLYVDP</sequence>
<dbReference type="PANTHER" id="PTHR42808:SF3">
    <property type="entry name" value="HYDROXYSTEROID DEHYDROGENASE-LIKE PROTEIN 2"/>
    <property type="match status" value="1"/>
</dbReference>
<evidence type="ECO:0000313" key="1">
    <source>
        <dbReference type="EMBL" id="MET3615563.1"/>
    </source>
</evidence>
<dbReference type="Gene3D" id="3.40.50.720">
    <property type="entry name" value="NAD(P)-binding Rossmann-like Domain"/>
    <property type="match status" value="1"/>
</dbReference>